<keyword evidence="4" id="KW-0804">Transcription</keyword>
<dbReference type="EMBL" id="LR593886">
    <property type="protein sequence ID" value="VTR98945.1"/>
    <property type="molecule type" value="Genomic_DNA"/>
</dbReference>
<dbReference type="NCBIfam" id="TIGR02937">
    <property type="entry name" value="sigma70-ECF"/>
    <property type="match status" value="1"/>
</dbReference>
<keyword evidence="10" id="KW-1185">Reference proteome</keyword>
<evidence type="ECO:0000256" key="5">
    <source>
        <dbReference type="SAM" id="MobiDB-lite"/>
    </source>
</evidence>
<dbReference type="GO" id="GO:0006352">
    <property type="term" value="P:DNA-templated transcription initiation"/>
    <property type="evidence" value="ECO:0007669"/>
    <property type="project" value="InterPro"/>
</dbReference>
<dbReference type="CDD" id="cd06171">
    <property type="entry name" value="Sigma70_r4"/>
    <property type="match status" value="1"/>
</dbReference>
<feature type="domain" description="RNA polymerase sigma factor 70 region 4 type 2" evidence="8">
    <location>
        <begin position="140"/>
        <end position="191"/>
    </location>
</feature>
<dbReference type="SUPFAM" id="SSF88659">
    <property type="entry name" value="Sigma3 and sigma4 domains of RNA polymerase sigma factors"/>
    <property type="match status" value="1"/>
</dbReference>
<dbReference type="GO" id="GO:0016987">
    <property type="term" value="F:sigma factor activity"/>
    <property type="evidence" value="ECO:0007669"/>
    <property type="project" value="UniProtKB-KW"/>
</dbReference>
<dbReference type="InterPro" id="IPR007627">
    <property type="entry name" value="RNA_pol_sigma70_r2"/>
</dbReference>
<dbReference type="Proteomes" id="UP000464178">
    <property type="component" value="Chromosome"/>
</dbReference>
<dbReference type="InterPro" id="IPR039425">
    <property type="entry name" value="RNA_pol_sigma-70-like"/>
</dbReference>
<evidence type="ECO:0000259" key="7">
    <source>
        <dbReference type="Pfam" id="PF04542"/>
    </source>
</evidence>
<comment type="similarity">
    <text evidence="1">Belongs to the sigma-70 factor family. ECF subfamily.</text>
</comment>
<dbReference type="PANTHER" id="PTHR43133:SF51">
    <property type="entry name" value="RNA POLYMERASE SIGMA FACTOR"/>
    <property type="match status" value="1"/>
</dbReference>
<keyword evidence="6" id="KW-0472">Membrane</keyword>
<dbReference type="KEGG" id="gms:SOIL9_01050"/>
<dbReference type="PANTHER" id="PTHR43133">
    <property type="entry name" value="RNA POLYMERASE ECF-TYPE SIGMA FACTO"/>
    <property type="match status" value="1"/>
</dbReference>
<dbReference type="Pfam" id="PF04542">
    <property type="entry name" value="Sigma70_r2"/>
    <property type="match status" value="1"/>
</dbReference>
<dbReference type="Gene3D" id="1.10.10.10">
    <property type="entry name" value="Winged helix-like DNA-binding domain superfamily/Winged helix DNA-binding domain"/>
    <property type="match status" value="1"/>
</dbReference>
<dbReference type="InterPro" id="IPR013325">
    <property type="entry name" value="RNA_pol_sigma_r2"/>
</dbReference>
<dbReference type="Pfam" id="PF08281">
    <property type="entry name" value="Sigma70_r4_2"/>
    <property type="match status" value="1"/>
</dbReference>
<evidence type="ECO:0000256" key="3">
    <source>
        <dbReference type="ARBA" id="ARBA00023082"/>
    </source>
</evidence>
<accession>A0A6P2DGR7</accession>
<dbReference type="InterPro" id="IPR014284">
    <property type="entry name" value="RNA_pol_sigma-70_dom"/>
</dbReference>
<keyword evidence="6" id="KW-0812">Transmembrane</keyword>
<feature type="compositionally biased region" description="Basic and acidic residues" evidence="5">
    <location>
        <begin position="307"/>
        <end position="320"/>
    </location>
</feature>
<sequence>MRKAQTNPTLRYIRGLAQATEDTRVADRELLVRVAERDETATAALVRRHGAMVLGVCLRVLRHQQDAEDAFQATFVALARAAGSLRPRESVGGWLHSVAYRTAQKMRVAVARRRKHEEKVTDRVPADPLDQLTVREASDVLDAELARLPDKFRVPLVLCYLEGLTRDEAATRLGWPESTLKSRLEQARERLGARLSVRGLTLSGVLVAALFTGGSATAVTPALLVSTVGAVTARVGTHLPAVSAPVSALAEGVKTMSAAKLKIVTTILLGIVALGTWAGIGLSSAPEGPTQRTAVDTPKPGSPAPEKGAENELSKIERTIAKEPKYTTKNPKYCLLVFGPEAKTRVWLVHDGDDLYVDRNGNGDLTEDNDRVVATNDLVRFDDASQKDETHTGTTLLKAPFKVGTVTERDGKTKHNLWVVYAEKSEDMSERYGIWAEVNGKYIQATEYAFSFGDRPKDAPIVHLNGPLAFHPWVPDYALPRGDKPGQLIVRVGTDGVGKWAGAWLNPFRGIPDDIHPIADIEFPNKQVGGKAIQVQIPLTKRGSGDDLFSDELPVPDDAGEGKAKVTVHFKDWRGAQVKPLTFEVSIESLKKP</sequence>
<dbReference type="AlphaFoldDB" id="A0A6P2DGR7"/>
<evidence type="ECO:0000256" key="2">
    <source>
        <dbReference type="ARBA" id="ARBA00023015"/>
    </source>
</evidence>
<feature type="region of interest" description="Disordered" evidence="5">
    <location>
        <begin position="285"/>
        <end position="320"/>
    </location>
</feature>
<evidence type="ECO:0000259" key="8">
    <source>
        <dbReference type="Pfam" id="PF08281"/>
    </source>
</evidence>
<reference evidence="9 10" key="1">
    <citation type="submission" date="2019-05" db="EMBL/GenBank/DDBJ databases">
        <authorList>
            <consortium name="Science for Life Laboratories"/>
        </authorList>
    </citation>
    <scope>NUCLEOTIDE SEQUENCE [LARGE SCALE GENOMIC DNA]</scope>
    <source>
        <strain evidence="9">Soil9</strain>
    </source>
</reference>
<feature type="transmembrane region" description="Helical" evidence="6">
    <location>
        <begin position="263"/>
        <end position="282"/>
    </location>
</feature>
<proteinExistence type="inferred from homology"/>
<dbReference type="SUPFAM" id="SSF88946">
    <property type="entry name" value="Sigma2 domain of RNA polymerase sigma factors"/>
    <property type="match status" value="1"/>
</dbReference>
<evidence type="ECO:0000313" key="9">
    <source>
        <dbReference type="EMBL" id="VTR98945.1"/>
    </source>
</evidence>
<dbReference type="InterPro" id="IPR013249">
    <property type="entry name" value="RNA_pol_sigma70_r4_t2"/>
</dbReference>
<dbReference type="RefSeq" id="WP_162671744.1">
    <property type="nucleotide sequence ID" value="NZ_LR593886.1"/>
</dbReference>
<keyword evidence="2" id="KW-0805">Transcription regulation</keyword>
<dbReference type="GO" id="GO:0003677">
    <property type="term" value="F:DNA binding"/>
    <property type="evidence" value="ECO:0007669"/>
    <property type="project" value="InterPro"/>
</dbReference>
<feature type="domain" description="RNA polymerase sigma-70 region 2" evidence="7">
    <location>
        <begin position="45"/>
        <end position="105"/>
    </location>
</feature>
<evidence type="ECO:0000313" key="10">
    <source>
        <dbReference type="Proteomes" id="UP000464178"/>
    </source>
</evidence>
<dbReference type="Gene3D" id="1.10.1740.10">
    <property type="match status" value="1"/>
</dbReference>
<evidence type="ECO:0000256" key="1">
    <source>
        <dbReference type="ARBA" id="ARBA00010641"/>
    </source>
</evidence>
<evidence type="ECO:0000256" key="6">
    <source>
        <dbReference type="SAM" id="Phobius"/>
    </source>
</evidence>
<protein>
    <submittedName>
        <fullName evidence="9">Uncharacterized protein</fullName>
    </submittedName>
</protein>
<keyword evidence="3" id="KW-0731">Sigma factor</keyword>
<organism evidence="9 10">
    <name type="scientific">Gemmata massiliana</name>
    <dbReference type="NCBI Taxonomy" id="1210884"/>
    <lineage>
        <taxon>Bacteria</taxon>
        <taxon>Pseudomonadati</taxon>
        <taxon>Planctomycetota</taxon>
        <taxon>Planctomycetia</taxon>
        <taxon>Gemmatales</taxon>
        <taxon>Gemmataceae</taxon>
        <taxon>Gemmata</taxon>
    </lineage>
</organism>
<dbReference type="InterPro" id="IPR036388">
    <property type="entry name" value="WH-like_DNA-bd_sf"/>
</dbReference>
<keyword evidence="6" id="KW-1133">Transmembrane helix</keyword>
<gene>
    <name evidence="9" type="ORF">SOIL9_01050</name>
</gene>
<name>A0A6P2DGR7_9BACT</name>
<evidence type="ECO:0000256" key="4">
    <source>
        <dbReference type="ARBA" id="ARBA00023163"/>
    </source>
</evidence>
<dbReference type="InterPro" id="IPR013324">
    <property type="entry name" value="RNA_pol_sigma_r3/r4-like"/>
</dbReference>